<dbReference type="InterPro" id="IPR012164">
    <property type="entry name" value="Rpa12/Rpb9/Rpc10/TFS"/>
</dbReference>
<keyword evidence="6 8" id="KW-0804">Transcription</keyword>
<dbReference type="PROSITE" id="PS01030">
    <property type="entry name" value="RNA_POL_M_15KD"/>
    <property type="match status" value="1"/>
</dbReference>
<evidence type="ECO:0000313" key="13">
    <source>
        <dbReference type="EMBL" id="WBW71938.1"/>
    </source>
</evidence>
<feature type="binding site" evidence="9">
    <location>
        <position position="4"/>
    </location>
    <ligand>
        <name>Zn(2+)</name>
        <dbReference type="ChEBI" id="CHEBI:29105"/>
        <label>1</label>
    </ligand>
</feature>
<dbReference type="Proteomes" id="UP001212411">
    <property type="component" value="Chromosome 1"/>
</dbReference>
<dbReference type="FunFam" id="2.20.25.10:FF:000005">
    <property type="entry name" value="DNA-directed RNA polymerase subunit"/>
    <property type="match status" value="1"/>
</dbReference>
<comment type="function">
    <text evidence="8">DNA-dependent RNA polymerase catalyzes the transcription of DNA into RNA using the four ribonucleoside triphosphates as substrates.</text>
</comment>
<name>A0AAE9W9P9_9SCHI</name>
<evidence type="ECO:0000256" key="10">
    <source>
        <dbReference type="PIRSR" id="PIRSR005586-2"/>
    </source>
</evidence>
<dbReference type="CDD" id="cd10509">
    <property type="entry name" value="Zn-ribbon_RPC11"/>
    <property type="match status" value="1"/>
</dbReference>
<dbReference type="PROSITE" id="PS51133">
    <property type="entry name" value="ZF_TFIIS_2"/>
    <property type="match status" value="1"/>
</dbReference>
<feature type="binding site" evidence="9">
    <location>
        <position position="7"/>
    </location>
    <ligand>
        <name>Zn(2+)</name>
        <dbReference type="ChEBI" id="CHEBI:29105"/>
        <label>1</label>
    </ligand>
</feature>
<feature type="binding site" evidence="9">
    <location>
        <position position="99"/>
    </location>
    <ligand>
        <name>Zn(2+)</name>
        <dbReference type="ChEBI" id="CHEBI:29105"/>
        <label>2</label>
    </ligand>
</feature>
<protein>
    <recommendedName>
        <fullName evidence="8">DNA-directed RNA polymerase subunit</fullName>
    </recommendedName>
</protein>
<dbReference type="GO" id="GO:0005666">
    <property type="term" value="C:RNA polymerase III complex"/>
    <property type="evidence" value="ECO:0007669"/>
    <property type="project" value="TreeGrafter"/>
</dbReference>
<evidence type="ECO:0000256" key="9">
    <source>
        <dbReference type="PIRSR" id="PIRSR005586-1"/>
    </source>
</evidence>
<feature type="binding site" evidence="9">
    <location>
        <position position="25"/>
    </location>
    <ligand>
        <name>Zn(2+)</name>
        <dbReference type="ChEBI" id="CHEBI:29105"/>
        <label>1</label>
    </ligand>
</feature>
<feature type="zinc finger region" description="C4-type" evidence="10">
    <location>
        <begin position="4"/>
        <end position="28"/>
    </location>
</feature>
<evidence type="ECO:0000259" key="12">
    <source>
        <dbReference type="PROSITE" id="PS51133"/>
    </source>
</evidence>
<dbReference type="Pfam" id="PF02150">
    <property type="entry name" value="Zn_ribbon_RPB9"/>
    <property type="match status" value="1"/>
</dbReference>
<keyword evidence="5 9" id="KW-0862">Zinc</keyword>
<dbReference type="AlphaFoldDB" id="A0AAE9W9P9"/>
<keyword evidence="7 8" id="KW-0539">Nucleus</keyword>
<feature type="binding site" evidence="9">
    <location>
        <position position="69"/>
    </location>
    <ligand>
        <name>Zn(2+)</name>
        <dbReference type="ChEBI" id="CHEBI:29105"/>
        <label>2</label>
    </ligand>
</feature>
<dbReference type="SMART" id="SM00661">
    <property type="entry name" value="RPOL9"/>
    <property type="match status" value="1"/>
</dbReference>
<evidence type="ECO:0000256" key="11">
    <source>
        <dbReference type="RuleBase" id="RU003474"/>
    </source>
</evidence>
<proteinExistence type="inferred from homology"/>
<dbReference type="EMBL" id="CP115611">
    <property type="protein sequence ID" value="WBW71938.1"/>
    <property type="molecule type" value="Genomic_DNA"/>
</dbReference>
<dbReference type="GO" id="GO:0006386">
    <property type="term" value="P:termination of RNA polymerase III transcription"/>
    <property type="evidence" value="ECO:0007669"/>
    <property type="project" value="UniProtKB-ARBA"/>
</dbReference>
<organism evidence="13 14">
    <name type="scientific">Schizosaccharomyces osmophilus</name>
    <dbReference type="NCBI Taxonomy" id="2545709"/>
    <lineage>
        <taxon>Eukaryota</taxon>
        <taxon>Fungi</taxon>
        <taxon>Dikarya</taxon>
        <taxon>Ascomycota</taxon>
        <taxon>Taphrinomycotina</taxon>
        <taxon>Schizosaccharomycetes</taxon>
        <taxon>Schizosaccharomycetales</taxon>
        <taxon>Schizosaccharomycetaceae</taxon>
        <taxon>Schizosaccharomyces</taxon>
    </lineage>
</organism>
<reference evidence="13 14" key="1">
    <citation type="journal article" date="2023" name="G3 (Bethesda)">
        <title>A high-quality reference genome for the fission yeast Schizosaccharomyces osmophilus.</title>
        <authorList>
            <person name="Jia G.S."/>
            <person name="Zhang W.C."/>
            <person name="Liang Y."/>
            <person name="Liu X.H."/>
            <person name="Rhind N."/>
            <person name="Pidoux A."/>
            <person name="Brysch-Herzberg M."/>
            <person name="Du L.L."/>
        </authorList>
    </citation>
    <scope>NUCLEOTIDE SEQUENCE [LARGE SCALE GENOMIC DNA]</scope>
    <source>
        <strain evidence="13 14">CBS 15793</strain>
    </source>
</reference>
<dbReference type="PANTHER" id="PTHR11239:SF12">
    <property type="entry name" value="DNA-DIRECTED RNA POLYMERASE III SUBUNIT RPC10"/>
    <property type="match status" value="1"/>
</dbReference>
<dbReference type="RefSeq" id="XP_056036181.1">
    <property type="nucleotide sequence ID" value="XM_056180622.1"/>
</dbReference>
<dbReference type="InterPro" id="IPR019761">
    <property type="entry name" value="DNA-dir_RNA_pol-M_15_CS"/>
</dbReference>
<keyword evidence="4 10" id="KW-0863">Zinc-finger</keyword>
<dbReference type="KEGG" id="som:SOMG_01829"/>
<evidence type="ECO:0000256" key="3">
    <source>
        <dbReference type="ARBA" id="ARBA00022723"/>
    </source>
</evidence>
<dbReference type="GeneID" id="80875311"/>
<evidence type="ECO:0000256" key="5">
    <source>
        <dbReference type="ARBA" id="ARBA00022833"/>
    </source>
</evidence>
<feature type="binding site" evidence="9">
    <location>
        <position position="74"/>
    </location>
    <ligand>
        <name>Zn(2+)</name>
        <dbReference type="ChEBI" id="CHEBI:29105"/>
        <label>2</label>
    </ligand>
</feature>
<dbReference type="GO" id="GO:0003676">
    <property type="term" value="F:nucleic acid binding"/>
    <property type="evidence" value="ECO:0007669"/>
    <property type="project" value="InterPro"/>
</dbReference>
<evidence type="ECO:0000256" key="6">
    <source>
        <dbReference type="ARBA" id="ARBA00023163"/>
    </source>
</evidence>
<gene>
    <name evidence="13" type="primary">rpc11</name>
    <name evidence="13" type="ORF">SOMG_01829</name>
</gene>
<dbReference type="InterPro" id="IPR001222">
    <property type="entry name" value="Znf_TFIIS"/>
</dbReference>
<evidence type="ECO:0000256" key="8">
    <source>
        <dbReference type="PIRNR" id="PIRNR005586"/>
    </source>
</evidence>
<keyword evidence="2 8" id="KW-0240">DNA-directed RNA polymerase</keyword>
<dbReference type="PANTHER" id="PTHR11239">
    <property type="entry name" value="DNA-DIRECTED RNA POLYMERASE"/>
    <property type="match status" value="1"/>
</dbReference>
<comment type="similarity">
    <text evidence="8 11">Belongs to the archaeal rpoM/eukaryotic RPA12/RPB9/RPC11 RNA polymerase family.</text>
</comment>
<accession>A0AAE9W9P9</accession>
<dbReference type="Pfam" id="PF01096">
    <property type="entry name" value="Zn_ribbon_TFIIS"/>
    <property type="match status" value="1"/>
</dbReference>
<dbReference type="Gene3D" id="2.20.25.10">
    <property type="match status" value="1"/>
</dbReference>
<dbReference type="GO" id="GO:0008270">
    <property type="term" value="F:zinc ion binding"/>
    <property type="evidence" value="ECO:0007669"/>
    <property type="project" value="UniProtKB-KW"/>
</dbReference>
<feature type="domain" description="TFIIS-type" evidence="12">
    <location>
        <begin position="65"/>
        <end position="107"/>
    </location>
</feature>
<evidence type="ECO:0000256" key="2">
    <source>
        <dbReference type="ARBA" id="ARBA00022478"/>
    </source>
</evidence>
<dbReference type="SUPFAM" id="SSF57783">
    <property type="entry name" value="Zinc beta-ribbon"/>
    <property type="match status" value="1"/>
</dbReference>
<dbReference type="GO" id="GO:0003899">
    <property type="term" value="F:DNA-directed RNA polymerase activity"/>
    <property type="evidence" value="ECO:0007669"/>
    <property type="project" value="InterPro"/>
</dbReference>
<dbReference type="PIRSF" id="PIRSF005586">
    <property type="entry name" value="RNApol_RpoM"/>
    <property type="match status" value="1"/>
</dbReference>
<keyword evidence="14" id="KW-1185">Reference proteome</keyword>
<evidence type="ECO:0000256" key="1">
    <source>
        <dbReference type="ARBA" id="ARBA00004123"/>
    </source>
</evidence>
<feature type="binding site" evidence="9">
    <location>
        <position position="28"/>
    </location>
    <ligand>
        <name>Zn(2+)</name>
        <dbReference type="ChEBI" id="CHEBI:29105"/>
        <label>1</label>
    </ligand>
</feature>
<dbReference type="InterPro" id="IPR001529">
    <property type="entry name" value="Zn_ribbon_RPB9"/>
</dbReference>
<evidence type="ECO:0000256" key="4">
    <source>
        <dbReference type="ARBA" id="ARBA00022771"/>
    </source>
</evidence>
<keyword evidence="3 9" id="KW-0479">Metal-binding</keyword>
<evidence type="ECO:0000313" key="14">
    <source>
        <dbReference type="Proteomes" id="UP001212411"/>
    </source>
</evidence>
<dbReference type="SMART" id="SM00440">
    <property type="entry name" value="ZnF_C2C2"/>
    <property type="match status" value="1"/>
</dbReference>
<sequence>MQFCPTCGNHLVIAIDEEGRNAFDCKTCPYQFPISALLYSRHEFPQKKVDDVLGGDEAFESNQQTEVACDNSKCDNNRAYFFQLQIRSADEPMSTFYRCTKCKFQWREN</sequence>
<comment type="subcellular location">
    <subcellularLocation>
        <location evidence="1 8">Nucleus</location>
    </subcellularLocation>
</comment>
<evidence type="ECO:0000256" key="7">
    <source>
        <dbReference type="ARBA" id="ARBA00023242"/>
    </source>
</evidence>
<feature type="binding site" evidence="9">
    <location>
        <position position="102"/>
    </location>
    <ligand>
        <name>Zn(2+)</name>
        <dbReference type="ChEBI" id="CHEBI:29105"/>
        <label>2</label>
    </ligand>
</feature>
<dbReference type="InterPro" id="IPR034014">
    <property type="entry name" value="Zn_ribbon_RPC11_C"/>
</dbReference>